<dbReference type="Proteomes" id="UP000194761">
    <property type="component" value="Unassembled WGS sequence"/>
</dbReference>
<dbReference type="InterPro" id="IPR014710">
    <property type="entry name" value="RmlC-like_jellyroll"/>
</dbReference>
<dbReference type="InterPro" id="IPR013096">
    <property type="entry name" value="Cupin_2"/>
</dbReference>
<sequence length="138" mass="14935">MRISRTPPSTATATAPSEWVTGAAWVEEIAAPESPSRIRVDSVHFAPGARTVWHRHPLGQVLHVTQGAGLVQRRGSTVEAIRVGDRVRIAPDEWHWHGAAPTTSMTHLAIEEIAEDGTEAERGAAVTDTEYLAHPPVL</sequence>
<proteinExistence type="predicted"/>
<dbReference type="SUPFAM" id="SSF51182">
    <property type="entry name" value="RmlC-like cupins"/>
    <property type="match status" value="1"/>
</dbReference>
<feature type="domain" description="Cupin type-2" evidence="1">
    <location>
        <begin position="43"/>
        <end position="105"/>
    </location>
</feature>
<dbReference type="Gene3D" id="2.60.120.10">
    <property type="entry name" value="Jelly Rolls"/>
    <property type="match status" value="1"/>
</dbReference>
<dbReference type="PANTHER" id="PTHR43698:SF1">
    <property type="entry name" value="BLL4564 PROTEIN"/>
    <property type="match status" value="1"/>
</dbReference>
<evidence type="ECO:0000313" key="3">
    <source>
        <dbReference type="Proteomes" id="UP000194761"/>
    </source>
</evidence>
<dbReference type="CDD" id="cd02233">
    <property type="entry name" value="cupin_HNL-like"/>
    <property type="match status" value="1"/>
</dbReference>
<dbReference type="PANTHER" id="PTHR43698">
    <property type="entry name" value="RIBD C-TERMINAL DOMAIN CONTAINING PROTEIN"/>
    <property type="match status" value="1"/>
</dbReference>
<gene>
    <name evidence="2" type="ORF">CA984_19365</name>
</gene>
<keyword evidence="3" id="KW-1185">Reference proteome</keyword>
<protein>
    <submittedName>
        <fullName evidence="2">Cupin</fullName>
    </submittedName>
</protein>
<organism evidence="2 3">
    <name type="scientific">Streptosporangium minutum</name>
    <dbReference type="NCBI Taxonomy" id="569862"/>
    <lineage>
        <taxon>Bacteria</taxon>
        <taxon>Bacillati</taxon>
        <taxon>Actinomycetota</taxon>
        <taxon>Actinomycetes</taxon>
        <taxon>Streptosporangiales</taxon>
        <taxon>Streptosporangiaceae</taxon>
        <taxon>Streptosporangium</taxon>
    </lineage>
</organism>
<dbReference type="InterPro" id="IPR011051">
    <property type="entry name" value="RmlC_Cupin_sf"/>
</dbReference>
<comment type="caution">
    <text evidence="2">The sequence shown here is derived from an EMBL/GenBank/DDBJ whole genome shotgun (WGS) entry which is preliminary data.</text>
</comment>
<dbReference type="EMBL" id="NGFP01000085">
    <property type="protein sequence ID" value="OUC95256.1"/>
    <property type="molecule type" value="Genomic_DNA"/>
</dbReference>
<evidence type="ECO:0000313" key="2">
    <source>
        <dbReference type="EMBL" id="OUC95256.1"/>
    </source>
</evidence>
<dbReference type="InterPro" id="IPR047263">
    <property type="entry name" value="HNL-like_cupin"/>
</dbReference>
<dbReference type="AlphaFoldDB" id="A0A243RK44"/>
<reference evidence="2 3" key="1">
    <citation type="submission" date="2017-05" db="EMBL/GenBank/DDBJ databases">
        <title>Biotechnological potential of actinobacteria isolated from South African environments.</title>
        <authorList>
            <person name="Le Roes-Hill M."/>
            <person name="Prins A."/>
            <person name="Durrell K.A."/>
        </authorList>
    </citation>
    <scope>NUCLEOTIDE SEQUENCE [LARGE SCALE GENOMIC DNA]</scope>
    <source>
        <strain evidence="2">M26</strain>
    </source>
</reference>
<accession>A0A243RK44</accession>
<evidence type="ECO:0000259" key="1">
    <source>
        <dbReference type="Pfam" id="PF07883"/>
    </source>
</evidence>
<dbReference type="Pfam" id="PF07883">
    <property type="entry name" value="Cupin_2"/>
    <property type="match status" value="1"/>
</dbReference>
<name>A0A243RK44_9ACTN</name>
<dbReference type="RefSeq" id="WP_086574376.1">
    <property type="nucleotide sequence ID" value="NZ_NGFP01000085.1"/>
</dbReference>